<dbReference type="AlphaFoldDB" id="A0A3T0N1G9"/>
<sequence>MSGHIWHLAIYPNGRHPNVESDEDDMSMFRQEMNVPGTCVNCPARDELNMLARRIGHDLRAPLRALQILPEWIAEEFDTAKTDVPTEVSEYLGMMKSKAGQMEHFLVGLVEYAQIANPKAMTSSIDPCAEINALAQVVLKDATYEINISSELAGLKVFREDFLIIFRHLISNAARHHGQGIVHVRVTGRLQNQTAFFEVDDNGPGIEEKFHQRIFEPFVTLKPRDEVEGSGLGLAVVKKIIEHWDGKLSVHSETGHGAAFKLQFPAEIQI</sequence>
<dbReference type="Proteomes" id="UP000283063">
    <property type="component" value="Chromosome"/>
</dbReference>
<dbReference type="GO" id="GO:0000155">
    <property type="term" value="F:phosphorelay sensor kinase activity"/>
    <property type="evidence" value="ECO:0007669"/>
    <property type="project" value="InterPro"/>
</dbReference>
<dbReference type="GO" id="GO:0000156">
    <property type="term" value="F:phosphorelay response regulator activity"/>
    <property type="evidence" value="ECO:0007669"/>
    <property type="project" value="TreeGrafter"/>
</dbReference>
<comment type="catalytic activity">
    <reaction evidence="1">
        <text>ATP + protein L-histidine = ADP + protein N-phospho-L-histidine.</text>
        <dbReference type="EC" id="2.7.13.3"/>
    </reaction>
</comment>
<evidence type="ECO:0000313" key="7">
    <source>
        <dbReference type="Proteomes" id="UP000283063"/>
    </source>
</evidence>
<proteinExistence type="predicted"/>
<keyword evidence="4 6" id="KW-0418">Kinase</keyword>
<organism evidence="6 7">
    <name type="scientific">Parasedimentitalea marina</name>
    <dbReference type="NCBI Taxonomy" id="2483033"/>
    <lineage>
        <taxon>Bacteria</taxon>
        <taxon>Pseudomonadati</taxon>
        <taxon>Pseudomonadota</taxon>
        <taxon>Alphaproteobacteria</taxon>
        <taxon>Rhodobacterales</taxon>
        <taxon>Paracoccaceae</taxon>
        <taxon>Parasedimentitalea</taxon>
    </lineage>
</organism>
<dbReference type="RefSeq" id="WP_127748407.1">
    <property type="nucleotide sequence ID" value="NZ_CP033219.1"/>
</dbReference>
<protein>
    <recommendedName>
        <fullName evidence="2">histidine kinase</fullName>
        <ecNumber evidence="2">2.7.13.3</ecNumber>
    </recommendedName>
</protein>
<evidence type="ECO:0000259" key="5">
    <source>
        <dbReference type="PROSITE" id="PS50109"/>
    </source>
</evidence>
<dbReference type="InterPro" id="IPR050351">
    <property type="entry name" value="BphY/WalK/GraS-like"/>
</dbReference>
<dbReference type="InterPro" id="IPR005467">
    <property type="entry name" value="His_kinase_dom"/>
</dbReference>
<dbReference type="InterPro" id="IPR036890">
    <property type="entry name" value="HATPase_C_sf"/>
</dbReference>
<dbReference type="InterPro" id="IPR003594">
    <property type="entry name" value="HATPase_dom"/>
</dbReference>
<dbReference type="PRINTS" id="PR00344">
    <property type="entry name" value="BCTRLSENSOR"/>
</dbReference>
<dbReference type="CDD" id="cd00075">
    <property type="entry name" value="HATPase"/>
    <property type="match status" value="1"/>
</dbReference>
<feature type="domain" description="Histidine kinase" evidence="5">
    <location>
        <begin position="54"/>
        <end position="268"/>
    </location>
</feature>
<dbReference type="OrthoDB" id="9795133at2"/>
<evidence type="ECO:0000256" key="4">
    <source>
        <dbReference type="ARBA" id="ARBA00022777"/>
    </source>
</evidence>
<dbReference type="PANTHER" id="PTHR42878:SF15">
    <property type="entry name" value="BACTERIOPHYTOCHROME"/>
    <property type="match status" value="1"/>
</dbReference>
<dbReference type="SUPFAM" id="SSF47384">
    <property type="entry name" value="Homodimeric domain of signal transducing histidine kinase"/>
    <property type="match status" value="1"/>
</dbReference>
<name>A0A3T0N1G9_9RHOB</name>
<dbReference type="Pfam" id="PF02518">
    <property type="entry name" value="HATPase_c"/>
    <property type="match status" value="1"/>
</dbReference>
<dbReference type="Gene3D" id="3.30.565.10">
    <property type="entry name" value="Histidine kinase-like ATPase, C-terminal domain"/>
    <property type="match status" value="1"/>
</dbReference>
<dbReference type="InterPro" id="IPR004358">
    <property type="entry name" value="Sig_transdc_His_kin-like_C"/>
</dbReference>
<evidence type="ECO:0000256" key="3">
    <source>
        <dbReference type="ARBA" id="ARBA00022679"/>
    </source>
</evidence>
<dbReference type="PROSITE" id="PS50109">
    <property type="entry name" value="HIS_KIN"/>
    <property type="match status" value="1"/>
</dbReference>
<keyword evidence="3" id="KW-0808">Transferase</keyword>
<dbReference type="PANTHER" id="PTHR42878">
    <property type="entry name" value="TWO-COMPONENT HISTIDINE KINASE"/>
    <property type="match status" value="1"/>
</dbReference>
<dbReference type="InterPro" id="IPR036097">
    <property type="entry name" value="HisK_dim/P_sf"/>
</dbReference>
<keyword evidence="7" id="KW-1185">Reference proteome</keyword>
<dbReference type="SUPFAM" id="SSF55874">
    <property type="entry name" value="ATPase domain of HSP90 chaperone/DNA topoisomerase II/histidine kinase"/>
    <property type="match status" value="1"/>
</dbReference>
<dbReference type="GO" id="GO:0007234">
    <property type="term" value="P:osmosensory signaling via phosphorelay pathway"/>
    <property type="evidence" value="ECO:0007669"/>
    <property type="project" value="TreeGrafter"/>
</dbReference>
<evidence type="ECO:0000313" key="6">
    <source>
        <dbReference type="EMBL" id="AZV77847.1"/>
    </source>
</evidence>
<accession>A0A3T0N1G9</accession>
<gene>
    <name evidence="6" type="ORF">EBB79_08035</name>
</gene>
<dbReference type="SMART" id="SM00387">
    <property type="entry name" value="HATPase_c"/>
    <property type="match status" value="1"/>
</dbReference>
<dbReference type="EMBL" id="CP033219">
    <property type="protein sequence ID" value="AZV77847.1"/>
    <property type="molecule type" value="Genomic_DNA"/>
</dbReference>
<evidence type="ECO:0000256" key="2">
    <source>
        <dbReference type="ARBA" id="ARBA00012438"/>
    </source>
</evidence>
<reference evidence="6 7" key="1">
    <citation type="submission" date="2018-10" db="EMBL/GenBank/DDBJ databases">
        <title>Parasedimentitalea marina sp. nov., a psychrophilic bacterium isolated from deep seawater of the New Britain Trench.</title>
        <authorList>
            <person name="Cao J."/>
        </authorList>
    </citation>
    <scope>NUCLEOTIDE SEQUENCE [LARGE SCALE GENOMIC DNA]</scope>
    <source>
        <strain evidence="6 7">W43</strain>
    </source>
</reference>
<evidence type="ECO:0000256" key="1">
    <source>
        <dbReference type="ARBA" id="ARBA00000085"/>
    </source>
</evidence>
<dbReference type="GO" id="GO:0030295">
    <property type="term" value="F:protein kinase activator activity"/>
    <property type="evidence" value="ECO:0007669"/>
    <property type="project" value="TreeGrafter"/>
</dbReference>
<dbReference type="EC" id="2.7.13.3" evidence="2"/>
<dbReference type="KEGG" id="sedi:EBB79_08035"/>